<accession>A0A086TDY3</accession>
<dbReference type="GO" id="GO:0003712">
    <property type="term" value="F:transcription coregulator activity"/>
    <property type="evidence" value="ECO:0007669"/>
    <property type="project" value="InterPro"/>
</dbReference>
<dbReference type="OrthoDB" id="2160599at2759"/>
<keyword evidence="6 9" id="KW-0804">Transcription</keyword>
<dbReference type="InterPro" id="IPR013942">
    <property type="entry name" value="Mediator_Med19_fun"/>
</dbReference>
<evidence type="ECO:0000256" key="6">
    <source>
        <dbReference type="ARBA" id="ARBA00023163"/>
    </source>
</evidence>
<organism evidence="11 12">
    <name type="scientific">Hapsidospora chrysogenum (strain ATCC 11550 / CBS 779.69 / DSM 880 / IAM 14645 / JCM 23072 / IMI 49137)</name>
    <name type="common">Acremonium chrysogenum</name>
    <dbReference type="NCBI Taxonomy" id="857340"/>
    <lineage>
        <taxon>Eukaryota</taxon>
        <taxon>Fungi</taxon>
        <taxon>Dikarya</taxon>
        <taxon>Ascomycota</taxon>
        <taxon>Pezizomycotina</taxon>
        <taxon>Sordariomycetes</taxon>
        <taxon>Hypocreomycetidae</taxon>
        <taxon>Hypocreales</taxon>
        <taxon>Bionectriaceae</taxon>
        <taxon>Hapsidospora</taxon>
    </lineage>
</organism>
<feature type="compositionally biased region" description="Basic and acidic residues" evidence="10">
    <location>
        <begin position="12"/>
        <end position="26"/>
    </location>
</feature>
<evidence type="ECO:0000313" key="12">
    <source>
        <dbReference type="Proteomes" id="UP000029964"/>
    </source>
</evidence>
<dbReference type="AlphaFoldDB" id="A0A086TDY3"/>
<comment type="similarity">
    <text evidence="2 9">Belongs to the Mediator complex subunit 19 family.</text>
</comment>
<keyword evidence="4 9" id="KW-0805">Transcription regulation</keyword>
<keyword evidence="12" id="KW-1185">Reference proteome</keyword>
<comment type="subcellular location">
    <subcellularLocation>
        <location evidence="1 9">Nucleus</location>
    </subcellularLocation>
</comment>
<reference evidence="12" key="1">
    <citation type="journal article" date="2014" name="Genome Announc.">
        <title>Genome sequence and annotation of Acremonium chrysogenum, producer of the beta-lactam antibiotic cephalosporin C.</title>
        <authorList>
            <person name="Terfehr D."/>
            <person name="Dahlmann T.A."/>
            <person name="Specht T."/>
            <person name="Zadra I."/>
            <person name="Kuernsteiner H."/>
            <person name="Kueck U."/>
        </authorList>
    </citation>
    <scope>NUCLEOTIDE SEQUENCE [LARGE SCALE GENOMIC DNA]</scope>
    <source>
        <strain evidence="12">ATCC 11550 / CBS 779.69 / DSM 880 / IAM 14645 / JCM 23072 / IMI 49137</strain>
    </source>
</reference>
<comment type="subunit">
    <text evidence="9">Component of the Mediator complex.</text>
</comment>
<evidence type="ECO:0000256" key="2">
    <source>
        <dbReference type="ARBA" id="ARBA00009259"/>
    </source>
</evidence>
<dbReference type="HOGENOM" id="CLU_037869_0_0_1"/>
<keyword evidence="5 9" id="KW-0010">Activator</keyword>
<feature type="compositionally biased region" description="Polar residues" evidence="10">
    <location>
        <begin position="263"/>
        <end position="283"/>
    </location>
</feature>
<dbReference type="EMBL" id="JPKY01000008">
    <property type="protein sequence ID" value="KFH47565.1"/>
    <property type="molecule type" value="Genomic_DNA"/>
</dbReference>
<evidence type="ECO:0000256" key="9">
    <source>
        <dbReference type="RuleBase" id="RU364151"/>
    </source>
</evidence>
<evidence type="ECO:0000256" key="3">
    <source>
        <dbReference type="ARBA" id="ARBA00019615"/>
    </source>
</evidence>
<feature type="region of interest" description="Disordered" evidence="10">
    <location>
        <begin position="1"/>
        <end position="48"/>
    </location>
</feature>
<comment type="caution">
    <text evidence="11">The sequence shown here is derived from an EMBL/GenBank/DDBJ whole genome shotgun (WGS) entry which is preliminary data.</text>
</comment>
<dbReference type="GO" id="GO:0006357">
    <property type="term" value="P:regulation of transcription by RNA polymerase II"/>
    <property type="evidence" value="ECO:0007669"/>
    <property type="project" value="InterPro"/>
</dbReference>
<evidence type="ECO:0000256" key="1">
    <source>
        <dbReference type="ARBA" id="ARBA00004123"/>
    </source>
</evidence>
<feature type="compositionally biased region" description="Low complexity" evidence="10">
    <location>
        <begin position="186"/>
        <end position="200"/>
    </location>
</feature>
<dbReference type="Pfam" id="PF08633">
    <property type="entry name" value="Rox3"/>
    <property type="match status" value="1"/>
</dbReference>
<protein>
    <recommendedName>
        <fullName evidence="3 9">Mediator of RNA polymerase II transcription subunit 19</fullName>
    </recommendedName>
    <alternativeName>
        <fullName evidence="8 9">Mediator complex subunit 19</fullName>
    </alternativeName>
</protein>
<evidence type="ECO:0000256" key="7">
    <source>
        <dbReference type="ARBA" id="ARBA00023242"/>
    </source>
</evidence>
<evidence type="ECO:0000256" key="4">
    <source>
        <dbReference type="ARBA" id="ARBA00023015"/>
    </source>
</evidence>
<evidence type="ECO:0000256" key="8">
    <source>
        <dbReference type="ARBA" id="ARBA00032018"/>
    </source>
</evidence>
<dbReference type="STRING" id="857340.A0A086TDY3"/>
<gene>
    <name evidence="9" type="primary">MED19</name>
    <name evidence="11" type="ORF">ACRE_015630</name>
</gene>
<comment type="function">
    <text evidence="9">Component of the Mediator complex, a coactivator involved in the regulated transcription of nearly all RNA polymerase II-dependent genes. Mediator functions as a bridge to convey information from gene-specific regulatory proteins to the basal RNA polymerase II transcription machinery. Mediator is recruited to promoters by direct interactions with regulatory proteins and serves as a scaffold for the assembly of a functional preinitiation complex with RNA polymerase II and the general transcription factors.</text>
</comment>
<evidence type="ECO:0000313" key="11">
    <source>
        <dbReference type="EMBL" id="KFH47565.1"/>
    </source>
</evidence>
<evidence type="ECO:0000256" key="10">
    <source>
        <dbReference type="SAM" id="MobiDB-lite"/>
    </source>
</evidence>
<evidence type="ECO:0000256" key="5">
    <source>
        <dbReference type="ARBA" id="ARBA00023159"/>
    </source>
</evidence>
<name>A0A086TDY3_HAPC1</name>
<dbReference type="GO" id="GO:0016592">
    <property type="term" value="C:mediator complex"/>
    <property type="evidence" value="ECO:0007669"/>
    <property type="project" value="InterPro"/>
</dbReference>
<proteinExistence type="inferred from homology"/>
<dbReference type="Proteomes" id="UP000029964">
    <property type="component" value="Unassembled WGS sequence"/>
</dbReference>
<sequence length="290" mass="30701">MTDDTPNKRKRSPSDDGDREAKKASVGEHGPVTGGLSDDVGPKYLLCQTPHPPSLPRVSEDLYAMFNLTGLAAEVARVKPNGEKNALRKTYKGHMKRLGVAGHFDVTKKPDDSPSDFLAMVQVPDLEWDVHQVKGKDIADGLSDTALSSLGRAMTMSKGPIPKSVWDTSVLGDLAPSNGDAAKSKPGTPGTPLAATPGATNRPSKPSLAPGNDPSRPKRNIKKRGYGDSSFDGYGEGYPDDEGGYSTGEGEGGHKRRKKASFTAGSLSETWSTHPSAMRQQNYGPGMVGA</sequence>
<keyword evidence="7 9" id="KW-0539">Nucleus</keyword>
<feature type="region of interest" description="Disordered" evidence="10">
    <location>
        <begin position="176"/>
        <end position="290"/>
    </location>
</feature>